<dbReference type="AlphaFoldDB" id="A0A5B8XX08"/>
<sequence length="285" mass="29657">MLSLTSNDAQITAQVGSLLKLTKPGIVVTNAMMAGVGTAVAGRPDLVVSVGLGVALLVAGCGAANQELEADVDARMPRTSSRPVADGIFSRNFASGIATFLLIAGSLVLAVYGGLGAALLGVLACVIYVGIYTPLKRVSWVAIPVGAVSGAIPPLIGWAAAHVAWEATAWLLFGALFVWQLPHFLAISIRRAKQYLDAGFAIGCRDHQLQNAVRWARILSVVLFALSAGLVVEQGASFILGLAGAALPLGFAFTKVKIPELWAKRLFFSGLAYLPLMTIAALLHG</sequence>
<evidence type="ECO:0000256" key="4">
    <source>
        <dbReference type="ARBA" id="ARBA00022475"/>
    </source>
</evidence>
<dbReference type="Pfam" id="PF01040">
    <property type="entry name" value="UbiA"/>
    <property type="match status" value="1"/>
</dbReference>
<dbReference type="PANTHER" id="PTHR43448:SF7">
    <property type="entry name" value="4-HYDROXYBENZOATE SOLANESYLTRANSFERASE"/>
    <property type="match status" value="1"/>
</dbReference>
<evidence type="ECO:0000256" key="11">
    <source>
        <dbReference type="ARBA" id="ARBA00040810"/>
    </source>
</evidence>
<organism evidence="15 16">
    <name type="scientific">Microvenator marinus</name>
    <dbReference type="NCBI Taxonomy" id="2600177"/>
    <lineage>
        <taxon>Bacteria</taxon>
        <taxon>Deltaproteobacteria</taxon>
        <taxon>Bradymonadales</taxon>
        <taxon>Microvenatoraceae</taxon>
        <taxon>Microvenator</taxon>
    </lineage>
</organism>
<comment type="pathway">
    <text evidence="2">Porphyrin-containing compound metabolism; heme O biosynthesis; heme O from protoheme: step 1/1.</text>
</comment>
<dbReference type="GO" id="GO:0006783">
    <property type="term" value="P:heme biosynthetic process"/>
    <property type="evidence" value="ECO:0007669"/>
    <property type="project" value="UniProtKB-KW"/>
</dbReference>
<evidence type="ECO:0000256" key="13">
    <source>
        <dbReference type="ARBA" id="ARBA00047690"/>
    </source>
</evidence>
<evidence type="ECO:0000313" key="16">
    <source>
        <dbReference type="Proteomes" id="UP000321595"/>
    </source>
</evidence>
<comment type="subcellular location">
    <subcellularLocation>
        <location evidence="1">Cell membrane</location>
        <topology evidence="1">Multi-pass membrane protein</topology>
    </subcellularLocation>
</comment>
<keyword evidence="4" id="KW-1003">Cell membrane</keyword>
<dbReference type="EC" id="2.5.1.141" evidence="3"/>
<keyword evidence="16" id="KW-1185">Reference proteome</keyword>
<evidence type="ECO:0000256" key="8">
    <source>
        <dbReference type="ARBA" id="ARBA00023133"/>
    </source>
</evidence>
<dbReference type="InterPro" id="IPR006369">
    <property type="entry name" value="Protohaem_IX_farnesylTrfase"/>
</dbReference>
<feature type="transmembrane region" description="Helical" evidence="14">
    <location>
        <begin position="238"/>
        <end position="254"/>
    </location>
</feature>
<keyword evidence="5 15" id="KW-0808">Transferase</keyword>
<evidence type="ECO:0000256" key="6">
    <source>
        <dbReference type="ARBA" id="ARBA00022692"/>
    </source>
</evidence>
<feature type="transmembrane region" description="Helical" evidence="14">
    <location>
        <begin position="109"/>
        <end position="131"/>
    </location>
</feature>
<feature type="transmembrane region" description="Helical" evidence="14">
    <location>
        <begin position="215"/>
        <end position="232"/>
    </location>
</feature>
<proteinExistence type="predicted"/>
<dbReference type="CDD" id="cd13957">
    <property type="entry name" value="PT_UbiA_Cox10"/>
    <property type="match status" value="1"/>
</dbReference>
<dbReference type="EMBL" id="CP042467">
    <property type="protein sequence ID" value="QED30110.1"/>
    <property type="molecule type" value="Genomic_DNA"/>
</dbReference>
<evidence type="ECO:0000256" key="9">
    <source>
        <dbReference type="ARBA" id="ARBA00023136"/>
    </source>
</evidence>
<keyword evidence="8" id="KW-0350">Heme biosynthesis</keyword>
<evidence type="ECO:0000256" key="2">
    <source>
        <dbReference type="ARBA" id="ARBA00004919"/>
    </source>
</evidence>
<evidence type="ECO:0000256" key="3">
    <source>
        <dbReference type="ARBA" id="ARBA00012292"/>
    </source>
</evidence>
<feature type="transmembrane region" description="Helical" evidence="14">
    <location>
        <begin position="46"/>
        <end position="64"/>
    </location>
</feature>
<accession>A0A5B8XX08</accession>
<evidence type="ECO:0000256" key="1">
    <source>
        <dbReference type="ARBA" id="ARBA00004651"/>
    </source>
</evidence>
<feature type="transmembrane region" description="Helical" evidence="14">
    <location>
        <begin position="266"/>
        <end position="284"/>
    </location>
</feature>
<dbReference type="KEGG" id="bbae:FRD01_23320"/>
<dbReference type="InterPro" id="IPR000537">
    <property type="entry name" value="UbiA_prenyltransferase"/>
</dbReference>
<comment type="catalytic activity">
    <reaction evidence="13">
        <text>heme b + (2E,6E)-farnesyl diphosphate + H2O = Fe(II)-heme o + diphosphate</text>
        <dbReference type="Rhea" id="RHEA:28070"/>
        <dbReference type="ChEBI" id="CHEBI:15377"/>
        <dbReference type="ChEBI" id="CHEBI:33019"/>
        <dbReference type="ChEBI" id="CHEBI:60344"/>
        <dbReference type="ChEBI" id="CHEBI:60530"/>
        <dbReference type="ChEBI" id="CHEBI:175763"/>
        <dbReference type="EC" id="2.5.1.141"/>
    </reaction>
</comment>
<keyword evidence="7 14" id="KW-1133">Transmembrane helix</keyword>
<evidence type="ECO:0000256" key="5">
    <source>
        <dbReference type="ARBA" id="ARBA00022679"/>
    </source>
</evidence>
<dbReference type="Proteomes" id="UP000321595">
    <property type="component" value="Chromosome"/>
</dbReference>
<protein>
    <recommendedName>
        <fullName evidence="11">Protoheme IX farnesyltransferase</fullName>
        <ecNumber evidence="3">2.5.1.141</ecNumber>
    </recommendedName>
    <alternativeName>
        <fullName evidence="12">Heme B farnesyltransferase</fullName>
    </alternativeName>
    <alternativeName>
        <fullName evidence="10">Heme O synthase</fullName>
    </alternativeName>
</protein>
<feature type="transmembrane region" description="Helical" evidence="14">
    <location>
        <begin position="84"/>
        <end position="103"/>
    </location>
</feature>
<reference evidence="15 16" key="1">
    <citation type="submission" date="2019-08" db="EMBL/GenBank/DDBJ databases">
        <authorList>
            <person name="Liang Q."/>
        </authorList>
    </citation>
    <scope>NUCLEOTIDE SEQUENCE [LARGE SCALE GENOMIC DNA]</scope>
    <source>
        <strain evidence="15 16">V1718</strain>
    </source>
</reference>
<evidence type="ECO:0000256" key="14">
    <source>
        <dbReference type="SAM" id="Phobius"/>
    </source>
</evidence>
<name>A0A5B8XX08_9DELT</name>
<dbReference type="Gene3D" id="1.10.357.140">
    <property type="entry name" value="UbiA prenyltransferase"/>
    <property type="match status" value="1"/>
</dbReference>
<evidence type="ECO:0000256" key="12">
    <source>
        <dbReference type="ARBA" id="ARBA00042475"/>
    </source>
</evidence>
<dbReference type="InterPro" id="IPR044878">
    <property type="entry name" value="UbiA_sf"/>
</dbReference>
<evidence type="ECO:0000256" key="7">
    <source>
        <dbReference type="ARBA" id="ARBA00022989"/>
    </source>
</evidence>
<dbReference type="GO" id="GO:0005886">
    <property type="term" value="C:plasma membrane"/>
    <property type="evidence" value="ECO:0007669"/>
    <property type="project" value="UniProtKB-SubCell"/>
</dbReference>
<keyword evidence="6 14" id="KW-0812">Transmembrane</keyword>
<evidence type="ECO:0000256" key="10">
    <source>
        <dbReference type="ARBA" id="ARBA00030253"/>
    </source>
</evidence>
<feature type="transmembrane region" description="Helical" evidence="14">
    <location>
        <begin position="138"/>
        <end position="161"/>
    </location>
</feature>
<keyword evidence="9 14" id="KW-0472">Membrane</keyword>
<feature type="transmembrane region" description="Helical" evidence="14">
    <location>
        <begin position="167"/>
        <end position="187"/>
    </location>
</feature>
<dbReference type="GO" id="GO:0008495">
    <property type="term" value="F:protoheme IX farnesyltransferase activity"/>
    <property type="evidence" value="ECO:0007669"/>
    <property type="project" value="UniProtKB-EC"/>
</dbReference>
<evidence type="ECO:0000313" key="15">
    <source>
        <dbReference type="EMBL" id="QED30110.1"/>
    </source>
</evidence>
<dbReference type="PANTHER" id="PTHR43448">
    <property type="entry name" value="PROTOHEME IX FARNESYLTRANSFERASE, MITOCHONDRIAL"/>
    <property type="match status" value="1"/>
</dbReference>
<dbReference type="RefSeq" id="WP_146963506.1">
    <property type="nucleotide sequence ID" value="NZ_CP042467.1"/>
</dbReference>
<dbReference type="OrthoDB" id="9814417at2"/>
<gene>
    <name evidence="15" type="ORF">FRD01_23320</name>
</gene>